<sequence length="65" mass="6689">HTGTPPLAFTTVKSNPPPSPFPIFGDGAGNIGAGNNSDKTLLQLPETSIVSSPEGEVTEGRELRS</sequence>
<evidence type="ECO:0000256" key="1">
    <source>
        <dbReference type="SAM" id="MobiDB-lite"/>
    </source>
</evidence>
<accession>A0A392W1U0</accession>
<reference evidence="2 3" key="1">
    <citation type="journal article" date="2018" name="Front. Plant Sci.">
        <title>Red Clover (Trifolium pratense) and Zigzag Clover (T. medium) - A Picture of Genomic Similarities and Differences.</title>
        <authorList>
            <person name="Dluhosova J."/>
            <person name="Istvanek J."/>
            <person name="Nedelnik J."/>
            <person name="Repkova J."/>
        </authorList>
    </citation>
    <scope>NUCLEOTIDE SEQUENCE [LARGE SCALE GENOMIC DNA]</scope>
    <source>
        <strain evidence="3">cv. 10/8</strain>
        <tissue evidence="2">Leaf</tissue>
    </source>
</reference>
<proteinExistence type="predicted"/>
<comment type="caution">
    <text evidence="2">The sequence shown here is derived from an EMBL/GenBank/DDBJ whole genome shotgun (WGS) entry which is preliminary data.</text>
</comment>
<organism evidence="2 3">
    <name type="scientific">Trifolium medium</name>
    <dbReference type="NCBI Taxonomy" id="97028"/>
    <lineage>
        <taxon>Eukaryota</taxon>
        <taxon>Viridiplantae</taxon>
        <taxon>Streptophyta</taxon>
        <taxon>Embryophyta</taxon>
        <taxon>Tracheophyta</taxon>
        <taxon>Spermatophyta</taxon>
        <taxon>Magnoliopsida</taxon>
        <taxon>eudicotyledons</taxon>
        <taxon>Gunneridae</taxon>
        <taxon>Pentapetalae</taxon>
        <taxon>rosids</taxon>
        <taxon>fabids</taxon>
        <taxon>Fabales</taxon>
        <taxon>Fabaceae</taxon>
        <taxon>Papilionoideae</taxon>
        <taxon>50 kb inversion clade</taxon>
        <taxon>NPAAA clade</taxon>
        <taxon>Hologalegina</taxon>
        <taxon>IRL clade</taxon>
        <taxon>Trifolieae</taxon>
        <taxon>Trifolium</taxon>
    </lineage>
</organism>
<feature type="non-terminal residue" evidence="2">
    <location>
        <position position="1"/>
    </location>
</feature>
<evidence type="ECO:0000313" key="2">
    <source>
        <dbReference type="EMBL" id="MCI93191.1"/>
    </source>
</evidence>
<dbReference type="Proteomes" id="UP000265520">
    <property type="component" value="Unassembled WGS sequence"/>
</dbReference>
<feature type="compositionally biased region" description="Polar residues" evidence="1">
    <location>
        <begin position="37"/>
        <end position="51"/>
    </location>
</feature>
<feature type="region of interest" description="Disordered" evidence="1">
    <location>
        <begin position="1"/>
        <end position="65"/>
    </location>
</feature>
<evidence type="ECO:0000313" key="3">
    <source>
        <dbReference type="Proteomes" id="UP000265520"/>
    </source>
</evidence>
<protein>
    <submittedName>
        <fullName evidence="2">Uncharacterized protein</fullName>
    </submittedName>
</protein>
<dbReference type="EMBL" id="LXQA011322390">
    <property type="protein sequence ID" value="MCI93191.1"/>
    <property type="molecule type" value="Genomic_DNA"/>
</dbReference>
<keyword evidence="3" id="KW-1185">Reference proteome</keyword>
<name>A0A392W1U0_9FABA</name>
<dbReference type="AlphaFoldDB" id="A0A392W1U0"/>